<feature type="transmembrane region" description="Helical" evidence="1">
    <location>
        <begin position="6"/>
        <end position="25"/>
    </location>
</feature>
<dbReference type="InterPro" id="IPR010026">
    <property type="entry name" value="Phage_holin_LL-H"/>
</dbReference>
<keyword evidence="1" id="KW-0472">Membrane</keyword>
<evidence type="ECO:0000256" key="1">
    <source>
        <dbReference type="SAM" id="Phobius"/>
    </source>
</evidence>
<sequence length="195" mass="20840">MNEVIYAAVYFTVTLGAFLLGKYVFPNIPKTVTDKLGELSEWAAKFVEWAKEFKKDKTGEEKMAAVVEQLKKIADEAGLNVTEDQLKAIAQTAYNAMKAGEKESNTAEPLEALTATPAATVVINTTAPVTTTEKVAIATDNVPEGATETNADGTVNLYDAAGNITGSVTKEEAEKMAAEVTKIVDEEGNTLTDLK</sequence>
<gene>
    <name evidence="2" type="ORF">ERS852492_00443</name>
</gene>
<dbReference type="Proteomes" id="UP000095780">
    <property type="component" value="Unassembled WGS sequence"/>
</dbReference>
<keyword evidence="1" id="KW-1133">Transmembrane helix</keyword>
<proteinExistence type="predicted"/>
<name>A0A174Z333_9FIRM</name>
<accession>A0A174Z333</accession>
<reference evidence="2 3" key="1">
    <citation type="submission" date="2015-09" db="EMBL/GenBank/DDBJ databases">
        <authorList>
            <consortium name="Pathogen Informatics"/>
        </authorList>
    </citation>
    <scope>NUCLEOTIDE SEQUENCE [LARGE SCALE GENOMIC DNA]</scope>
    <source>
        <strain evidence="2 3">2789STDY5834878</strain>
    </source>
</reference>
<dbReference type="RefSeq" id="WP_055285845.1">
    <property type="nucleotide sequence ID" value="NZ_CABIXW010000001.1"/>
</dbReference>
<dbReference type="EMBL" id="CZBV01000001">
    <property type="protein sequence ID" value="CUQ80307.1"/>
    <property type="molecule type" value="Genomic_DNA"/>
</dbReference>
<protein>
    <submittedName>
        <fullName evidence="2">Phage holin protein (Holin_LLH)</fullName>
    </submittedName>
</protein>
<dbReference type="Pfam" id="PF09682">
    <property type="entry name" value="Phage_holin_6_1"/>
    <property type="match status" value="1"/>
</dbReference>
<organism evidence="2 3">
    <name type="scientific">Lachnospira eligens</name>
    <dbReference type="NCBI Taxonomy" id="39485"/>
    <lineage>
        <taxon>Bacteria</taxon>
        <taxon>Bacillati</taxon>
        <taxon>Bacillota</taxon>
        <taxon>Clostridia</taxon>
        <taxon>Lachnospirales</taxon>
        <taxon>Lachnospiraceae</taxon>
        <taxon>Lachnospira</taxon>
    </lineage>
</organism>
<dbReference type="AlphaFoldDB" id="A0A174Z333"/>
<evidence type="ECO:0000313" key="3">
    <source>
        <dbReference type="Proteomes" id="UP000095780"/>
    </source>
</evidence>
<keyword evidence="1" id="KW-0812">Transmembrane</keyword>
<evidence type="ECO:0000313" key="2">
    <source>
        <dbReference type="EMBL" id="CUQ80307.1"/>
    </source>
</evidence>